<feature type="transmembrane region" description="Helical" evidence="1">
    <location>
        <begin position="250"/>
        <end position="269"/>
    </location>
</feature>
<feature type="transmembrane region" description="Helical" evidence="1">
    <location>
        <begin position="183"/>
        <end position="202"/>
    </location>
</feature>
<keyword evidence="1" id="KW-0812">Transmembrane</keyword>
<dbReference type="AlphaFoldDB" id="A0A6G4U818"/>
<reference evidence="2 3" key="1">
    <citation type="submission" date="2020-02" db="EMBL/GenBank/DDBJ databases">
        <title>Whole-genome analyses of novel actinobacteria.</title>
        <authorList>
            <person name="Sahin N."/>
        </authorList>
    </citation>
    <scope>NUCLEOTIDE SEQUENCE [LARGE SCALE GENOMIC DNA]</scope>
    <source>
        <strain evidence="2 3">A7024</strain>
    </source>
</reference>
<feature type="transmembrane region" description="Helical" evidence="1">
    <location>
        <begin position="223"/>
        <end position="244"/>
    </location>
</feature>
<keyword evidence="1" id="KW-0472">Membrane</keyword>
<comment type="caution">
    <text evidence="2">The sequence shown here is derived from an EMBL/GenBank/DDBJ whole genome shotgun (WGS) entry which is preliminary data.</text>
</comment>
<gene>
    <name evidence="2" type="ORF">G5C51_26520</name>
</gene>
<feature type="transmembrane region" description="Helical" evidence="1">
    <location>
        <begin position="126"/>
        <end position="146"/>
    </location>
</feature>
<dbReference type="RefSeq" id="WP_165240741.1">
    <property type="nucleotide sequence ID" value="NZ_JAAKZV010000143.1"/>
</dbReference>
<dbReference type="EMBL" id="JAAKZV010000143">
    <property type="protein sequence ID" value="NGN67447.1"/>
    <property type="molecule type" value="Genomic_DNA"/>
</dbReference>
<proteinExistence type="predicted"/>
<keyword evidence="1" id="KW-1133">Transmembrane helix</keyword>
<accession>A0A6G4U818</accession>
<evidence type="ECO:0000313" key="2">
    <source>
        <dbReference type="EMBL" id="NGN67447.1"/>
    </source>
</evidence>
<sequence length="303" mass="32354">MVPVQAALFWAFATGATFALSAARQLQYWRGYTSDARASGRLHRRAGSAAASPYLLHTVLFAAVLLAPTGLFLLWYNPSWGTMQVADDHDGVWAGFALLYAGGVTIGAALGFLVAQLLILYGAAYWAFLVSVSAHFLFFGTLLHGWDGSGYRRLLTTNQRDLAAWSRDPVADNVVDFVTSGTFLALLVFAAGVMGTLLLAEVGWLMEGWDAPGADADRKVPRLVAVAIAAAGTQGLPLLGALTASGLVRLTSWPVGLVVFAVIAYLVLIPRRTPVRWLYGLVGLPAGSWEVTVERTEELEAAA</sequence>
<feature type="transmembrane region" description="Helical" evidence="1">
    <location>
        <begin position="96"/>
        <end position="119"/>
    </location>
</feature>
<organism evidence="2 3">
    <name type="scientific">Streptomyces coryli</name>
    <dbReference type="NCBI Taxonomy" id="1128680"/>
    <lineage>
        <taxon>Bacteria</taxon>
        <taxon>Bacillati</taxon>
        <taxon>Actinomycetota</taxon>
        <taxon>Actinomycetes</taxon>
        <taxon>Kitasatosporales</taxon>
        <taxon>Streptomycetaceae</taxon>
        <taxon>Streptomyces</taxon>
    </lineage>
</organism>
<feature type="transmembrane region" description="Helical" evidence="1">
    <location>
        <begin position="6"/>
        <end position="23"/>
    </location>
</feature>
<dbReference type="Proteomes" id="UP000481583">
    <property type="component" value="Unassembled WGS sequence"/>
</dbReference>
<evidence type="ECO:0000256" key="1">
    <source>
        <dbReference type="SAM" id="Phobius"/>
    </source>
</evidence>
<keyword evidence="3" id="KW-1185">Reference proteome</keyword>
<feature type="transmembrane region" description="Helical" evidence="1">
    <location>
        <begin position="54"/>
        <end position="76"/>
    </location>
</feature>
<evidence type="ECO:0000313" key="3">
    <source>
        <dbReference type="Proteomes" id="UP000481583"/>
    </source>
</evidence>
<name>A0A6G4U818_9ACTN</name>
<protein>
    <submittedName>
        <fullName evidence="2">Uncharacterized protein</fullName>
    </submittedName>
</protein>